<dbReference type="SUPFAM" id="SSF48452">
    <property type="entry name" value="TPR-like"/>
    <property type="match status" value="1"/>
</dbReference>
<evidence type="ECO:0000256" key="4">
    <source>
        <dbReference type="ARBA" id="ARBA00023136"/>
    </source>
</evidence>
<feature type="domain" description="RagB/SusD" evidence="7">
    <location>
        <begin position="351"/>
        <end position="510"/>
    </location>
</feature>
<feature type="signal peptide" evidence="6">
    <location>
        <begin position="1"/>
        <end position="26"/>
    </location>
</feature>
<keyword evidence="3 6" id="KW-0732">Signal</keyword>
<keyword evidence="4" id="KW-0472">Membrane</keyword>
<comment type="subcellular location">
    <subcellularLocation>
        <location evidence="1">Cell outer membrane</location>
    </subcellularLocation>
</comment>
<dbReference type="InterPro" id="IPR011990">
    <property type="entry name" value="TPR-like_helical_dom_sf"/>
</dbReference>
<evidence type="ECO:0000256" key="6">
    <source>
        <dbReference type="SAM" id="SignalP"/>
    </source>
</evidence>
<organism evidence="9 10">
    <name type="scientific">Heminiphilus faecis</name>
    <dbReference type="NCBI Taxonomy" id="2601703"/>
    <lineage>
        <taxon>Bacteria</taxon>
        <taxon>Pseudomonadati</taxon>
        <taxon>Bacteroidota</taxon>
        <taxon>Bacteroidia</taxon>
        <taxon>Bacteroidales</taxon>
        <taxon>Muribaculaceae</taxon>
        <taxon>Heminiphilus</taxon>
    </lineage>
</organism>
<evidence type="ECO:0000313" key="10">
    <source>
        <dbReference type="Proteomes" id="UP001565200"/>
    </source>
</evidence>
<comment type="similarity">
    <text evidence="2">Belongs to the SusD family.</text>
</comment>
<keyword evidence="5" id="KW-0998">Cell outer membrane</keyword>
<dbReference type="Gene3D" id="1.25.40.390">
    <property type="match status" value="1"/>
</dbReference>
<evidence type="ECO:0000259" key="7">
    <source>
        <dbReference type="Pfam" id="PF07980"/>
    </source>
</evidence>
<reference evidence="9 10" key="1">
    <citation type="submission" date="2024-03" db="EMBL/GenBank/DDBJ databases">
        <title>Mouse gut bacterial collection (mGBC) of GemPharmatech.</title>
        <authorList>
            <person name="He Y."/>
            <person name="Dong L."/>
            <person name="Wu D."/>
            <person name="Gao X."/>
            <person name="Lin Z."/>
        </authorList>
    </citation>
    <scope>NUCLEOTIDE SEQUENCE [LARGE SCALE GENOMIC DNA]</scope>
    <source>
        <strain evidence="9 10">54-13</strain>
    </source>
</reference>
<evidence type="ECO:0000256" key="2">
    <source>
        <dbReference type="ARBA" id="ARBA00006275"/>
    </source>
</evidence>
<dbReference type="RefSeq" id="WP_121698462.1">
    <property type="nucleotide sequence ID" value="NZ_JBCLPP010000024.1"/>
</dbReference>
<evidence type="ECO:0000256" key="5">
    <source>
        <dbReference type="ARBA" id="ARBA00023237"/>
    </source>
</evidence>
<dbReference type="Proteomes" id="UP001565200">
    <property type="component" value="Unassembled WGS sequence"/>
</dbReference>
<keyword evidence="10" id="KW-1185">Reference proteome</keyword>
<accession>A0ABV4CWP0</accession>
<evidence type="ECO:0000256" key="3">
    <source>
        <dbReference type="ARBA" id="ARBA00022729"/>
    </source>
</evidence>
<sequence length="517" mass="57516">MKLYNNILLKGLAAGAVLLTASCSDSYLNTSPTEYLDEDAVSGAMQKDPSKVQAYVTGAYFNLYCGGDYATSQDNMGYASLRFATELMCEDLANYYGLNIGYFDYQLDFRQSNYRRTVATWRQLYNVIDNANTIITMLKPAEGESLSSAKSEAMLGEAYALRAFCYYWLINIYQQPLSVGADQPGIPLKTDSEYRPERVPVGEVYTQILSDIDNGYKLLEGKGFHSGKGSLSEYSAAAIYANILMFTGNYGDAAAYAEKATAGCSFNTAADMLGGYNSLDMPEALWGYRVNVETTCFYGSWMSVIDCYSDGYSGGGFTVLGASELVDRIADGDVRKGWFGYVADYNEVSGIDFSLLQNVGGRDFTVYLPDKYRDVYVTSGGTAEPFTSDVIYLTAAEMYYVAAEAYYLDNQPDKAKDKLEEIMSTRQPGYTCSLTGDALYEEICWQKRIDTWGEGCRYFDAKRRNETIDRAKSVNYDPTLASMDAVTYSARDYRMIYQIPNVEMENNPDIPAGDNNK</sequence>
<dbReference type="InterPro" id="IPR012944">
    <property type="entry name" value="SusD_RagB_dom"/>
</dbReference>
<dbReference type="InterPro" id="IPR033985">
    <property type="entry name" value="SusD-like_N"/>
</dbReference>
<name>A0ABV4CWP0_9BACT</name>
<evidence type="ECO:0000259" key="8">
    <source>
        <dbReference type="Pfam" id="PF14322"/>
    </source>
</evidence>
<feature type="domain" description="SusD-like N-terminal" evidence="8">
    <location>
        <begin position="89"/>
        <end position="223"/>
    </location>
</feature>
<gene>
    <name evidence="9" type="ORF">AAK873_09385</name>
</gene>
<dbReference type="PROSITE" id="PS51257">
    <property type="entry name" value="PROKAR_LIPOPROTEIN"/>
    <property type="match status" value="1"/>
</dbReference>
<proteinExistence type="inferred from homology"/>
<protein>
    <submittedName>
        <fullName evidence="9">RagB/SusD family nutrient uptake outer membrane protein</fullName>
    </submittedName>
</protein>
<dbReference type="EMBL" id="JBCLPP010000024">
    <property type="protein sequence ID" value="MEY8245823.1"/>
    <property type="molecule type" value="Genomic_DNA"/>
</dbReference>
<dbReference type="Pfam" id="PF07980">
    <property type="entry name" value="SusD_RagB"/>
    <property type="match status" value="1"/>
</dbReference>
<dbReference type="Pfam" id="PF14322">
    <property type="entry name" value="SusD-like_3"/>
    <property type="match status" value="1"/>
</dbReference>
<comment type="caution">
    <text evidence="9">The sequence shown here is derived from an EMBL/GenBank/DDBJ whole genome shotgun (WGS) entry which is preliminary data.</text>
</comment>
<evidence type="ECO:0000256" key="1">
    <source>
        <dbReference type="ARBA" id="ARBA00004442"/>
    </source>
</evidence>
<feature type="chain" id="PRO_5046593710" evidence="6">
    <location>
        <begin position="27"/>
        <end position="517"/>
    </location>
</feature>
<evidence type="ECO:0000313" key="9">
    <source>
        <dbReference type="EMBL" id="MEY8245823.1"/>
    </source>
</evidence>